<sequence>MEEFFFGTEYEISSAGGDTGQAFIARHKDEKFFFKNGILRLF</sequence>
<dbReference type="Proteomes" id="UP000019249">
    <property type="component" value="Unassembled WGS sequence"/>
</dbReference>
<proteinExistence type="predicted"/>
<evidence type="ECO:0000313" key="2">
    <source>
        <dbReference type="Proteomes" id="UP000019249"/>
    </source>
</evidence>
<name>A0ABP3B068_9LIST</name>
<protein>
    <submittedName>
        <fullName evidence="1">Phosphotransferase ytmP</fullName>
    </submittedName>
</protein>
<dbReference type="EMBL" id="AODF01000009">
    <property type="protein sequence ID" value="EUJ32858.1"/>
    <property type="molecule type" value="Genomic_DNA"/>
</dbReference>
<evidence type="ECO:0000313" key="1">
    <source>
        <dbReference type="EMBL" id="EUJ32858.1"/>
    </source>
</evidence>
<organism evidence="1 2">
    <name type="scientific">Listeria floridensis FSL S10-1187</name>
    <dbReference type="NCBI Taxonomy" id="1265817"/>
    <lineage>
        <taxon>Bacteria</taxon>
        <taxon>Bacillati</taxon>
        <taxon>Bacillota</taxon>
        <taxon>Bacilli</taxon>
        <taxon>Bacillales</taxon>
        <taxon>Listeriaceae</taxon>
        <taxon>Listeria</taxon>
    </lineage>
</organism>
<accession>A0ABP3B068</accession>
<keyword evidence="2" id="KW-1185">Reference proteome</keyword>
<reference evidence="1 2" key="1">
    <citation type="journal article" date="2014" name="Int. J. Syst. Evol. Microbiol.">
        <title>Listeria floridensis sp. nov., Listeria aquatica sp. nov., Listeria cornellensis sp. nov., Listeria riparia sp. nov. and Listeria grandensis sp. nov., from agricultural and natural environments.</title>
        <authorList>
            <person name="den Bakker H.C."/>
            <person name="Warchocki S."/>
            <person name="Wright E.M."/>
            <person name="Allred A.F."/>
            <person name="Ahlstrom C."/>
            <person name="Manuel C.S."/>
            <person name="Stasiewicz M.J."/>
            <person name="Burrell A."/>
            <person name="Roof S."/>
            <person name="Strawn L."/>
            <person name="Fortes E.D."/>
            <person name="Nightingale K.K."/>
            <person name="Kephart D."/>
            <person name="Wiedmann M."/>
        </authorList>
    </citation>
    <scope>NUCLEOTIDE SEQUENCE [LARGE SCALE GENOMIC DNA]</scope>
    <source>
        <strain evidence="1 2">FSL S10-1187</strain>
    </source>
</reference>
<comment type="caution">
    <text evidence="1">The sequence shown here is derived from an EMBL/GenBank/DDBJ whole genome shotgun (WGS) entry which is preliminary data.</text>
</comment>
<gene>
    <name evidence="1" type="ORF">MFLO_06204</name>
</gene>